<dbReference type="OrthoDB" id="8929480at2"/>
<feature type="repeat" description="TPR" evidence="1">
    <location>
        <begin position="128"/>
        <end position="161"/>
    </location>
</feature>
<dbReference type="SMART" id="SM00028">
    <property type="entry name" value="TPR"/>
    <property type="match status" value="3"/>
</dbReference>
<dbReference type="AlphaFoldDB" id="A0A3R9WTP8"/>
<gene>
    <name evidence="3" type="ORF">HMF7854_12690</name>
</gene>
<dbReference type="SUPFAM" id="SSF48452">
    <property type="entry name" value="TPR-like"/>
    <property type="match status" value="1"/>
</dbReference>
<proteinExistence type="predicted"/>
<dbReference type="EMBL" id="RWJF01000001">
    <property type="protein sequence ID" value="RST31597.1"/>
    <property type="molecule type" value="Genomic_DNA"/>
</dbReference>
<evidence type="ECO:0000256" key="1">
    <source>
        <dbReference type="PROSITE-ProRule" id="PRU00339"/>
    </source>
</evidence>
<sequence>MQILDRLIRAETPARTDKLYFSPGSLPETLFYGAMAAKMKKEAVMLDGSLAEAHWLRGFALVDLDRSDAAKGDLDRAVQLAPLNSRYLAERGEWYKNRRDWERSYADFDQAVTAAGLSSGERTGRDKARALRGMAFARVEQDRLDDARKLLNQALAADPGNERTKADLADLAARKKR</sequence>
<feature type="region of interest" description="Disordered" evidence="2">
    <location>
        <begin position="154"/>
        <end position="177"/>
    </location>
</feature>
<evidence type="ECO:0000256" key="2">
    <source>
        <dbReference type="SAM" id="MobiDB-lite"/>
    </source>
</evidence>
<dbReference type="RefSeq" id="WP_126719472.1">
    <property type="nucleotide sequence ID" value="NZ_RWJF01000001.1"/>
</dbReference>
<evidence type="ECO:0000313" key="4">
    <source>
        <dbReference type="Proteomes" id="UP000274661"/>
    </source>
</evidence>
<reference evidence="3 4" key="1">
    <citation type="submission" date="2018-12" db="EMBL/GenBank/DDBJ databases">
        <title>Sphingomonas sp. HMF7854 Genome sequencing and assembly.</title>
        <authorList>
            <person name="Cha I."/>
            <person name="Kang H."/>
            <person name="Kim H."/>
            <person name="Kang J."/>
            <person name="Joh K."/>
        </authorList>
    </citation>
    <scope>NUCLEOTIDE SEQUENCE [LARGE SCALE GENOMIC DNA]</scope>
    <source>
        <strain evidence="3 4">HMF7854</strain>
    </source>
</reference>
<evidence type="ECO:0000313" key="3">
    <source>
        <dbReference type="EMBL" id="RST31597.1"/>
    </source>
</evidence>
<dbReference type="Gene3D" id="1.25.40.10">
    <property type="entry name" value="Tetratricopeptide repeat domain"/>
    <property type="match status" value="2"/>
</dbReference>
<dbReference type="InterPro" id="IPR019734">
    <property type="entry name" value="TPR_rpt"/>
</dbReference>
<keyword evidence="1" id="KW-0802">TPR repeat</keyword>
<dbReference type="Proteomes" id="UP000274661">
    <property type="component" value="Unassembled WGS sequence"/>
</dbReference>
<protein>
    <submittedName>
        <fullName evidence="3">Uncharacterized protein</fullName>
    </submittedName>
</protein>
<accession>A0A3R9WTP8</accession>
<name>A0A3R9WTP8_9SPHN</name>
<keyword evidence="4" id="KW-1185">Reference proteome</keyword>
<comment type="caution">
    <text evidence="3">The sequence shown here is derived from an EMBL/GenBank/DDBJ whole genome shotgun (WGS) entry which is preliminary data.</text>
</comment>
<dbReference type="PROSITE" id="PS50005">
    <property type="entry name" value="TPR"/>
    <property type="match status" value="1"/>
</dbReference>
<organism evidence="3 4">
    <name type="scientific">Sphingomonas ginkgonis</name>
    <dbReference type="NCBI Taxonomy" id="2315330"/>
    <lineage>
        <taxon>Bacteria</taxon>
        <taxon>Pseudomonadati</taxon>
        <taxon>Pseudomonadota</taxon>
        <taxon>Alphaproteobacteria</taxon>
        <taxon>Sphingomonadales</taxon>
        <taxon>Sphingomonadaceae</taxon>
        <taxon>Sphingomonas</taxon>
    </lineage>
</organism>
<dbReference type="InterPro" id="IPR011990">
    <property type="entry name" value="TPR-like_helical_dom_sf"/>
</dbReference>